<dbReference type="OMA" id="RRCAYMS"/>
<dbReference type="OrthoDB" id="5236024at2759"/>
<feature type="region of interest" description="Disordered" evidence="1">
    <location>
        <begin position="196"/>
        <end position="231"/>
    </location>
</feature>
<proteinExistence type="predicted"/>
<keyword evidence="3" id="KW-1185">Reference proteome</keyword>
<dbReference type="RefSeq" id="XP_007836935.1">
    <property type="nucleotide sequence ID" value="XM_007838744.1"/>
</dbReference>
<dbReference type="GeneID" id="19275176"/>
<feature type="compositionally biased region" description="Polar residues" evidence="1">
    <location>
        <begin position="337"/>
        <end position="354"/>
    </location>
</feature>
<protein>
    <submittedName>
        <fullName evidence="2">Uncharacterized protein</fullName>
    </submittedName>
</protein>
<feature type="compositionally biased region" description="Basic and acidic residues" evidence="1">
    <location>
        <begin position="1"/>
        <end position="13"/>
    </location>
</feature>
<accession>W3WYY2</accession>
<evidence type="ECO:0000256" key="1">
    <source>
        <dbReference type="SAM" id="MobiDB-lite"/>
    </source>
</evidence>
<dbReference type="InParanoid" id="W3WYY2"/>
<feature type="compositionally biased region" description="Basic and acidic residues" evidence="1">
    <location>
        <begin position="303"/>
        <end position="317"/>
    </location>
</feature>
<dbReference type="HOGENOM" id="CLU_323398_0_0_1"/>
<evidence type="ECO:0000313" key="2">
    <source>
        <dbReference type="EMBL" id="ETS78101.1"/>
    </source>
</evidence>
<organism evidence="2 3">
    <name type="scientific">Pestalotiopsis fici (strain W106-1 / CGMCC3.15140)</name>
    <dbReference type="NCBI Taxonomy" id="1229662"/>
    <lineage>
        <taxon>Eukaryota</taxon>
        <taxon>Fungi</taxon>
        <taxon>Dikarya</taxon>
        <taxon>Ascomycota</taxon>
        <taxon>Pezizomycotina</taxon>
        <taxon>Sordariomycetes</taxon>
        <taxon>Xylariomycetidae</taxon>
        <taxon>Amphisphaeriales</taxon>
        <taxon>Sporocadaceae</taxon>
        <taxon>Pestalotiopsis</taxon>
    </lineage>
</organism>
<sequence>MPRSTIDARRAIESLDEDDASSGSDNEEGIPARSPRKAPLSVTPTLSIRSRGGKRRSAAELLQSAESHKRRRTSSFAGAVELLRGPGSLQSRNAGSHNSSESPRIAQARVGDDQSSRDGHNVQHNHEDDAVDPAMVDLVNSLGSSQEVVAVADSQDLGGAHNRKDSNRDVSDIDLGHNDQEELASISNEMELGDTDLSHEPARKKPSTQDQRNSPTQIPNGVVTRAAAADPVDTINGLQVSDSAEAISHQSARKSRPILSPEIHEIGVIVPASPNGAQAQNASEVQSRDNIDRMVTDLQEPEVSSRKPKVLDQDRLSRSSKHNTPQNGSIQDKDQDSVPSGQGQKRDTASSLGTNLPVLQLVSKDRRIDENAVVRSNTDEKRPKPKQSKSGKAHEINAASSPKRNVFSRAEPAKETRTKPSPVVPVNDELDIADDEELFVTPEDPNIDAGDDSISDLDEEEEFDPNRHASQLRHDVRRFRDGQVEDIDDSAFFDAPSSDSVVTIQLPSDSFSQARNLMQRLGWSAISNNWEKLLTEKQIPETRPAQHMTSYLIKLGRVLSEAPSAADLPAQNDFLKEHSEMMKRYFSKIDRDVDNIRTHWLSFKRGASELNNDVDAQQGIAKDLVRLVIPLLIAILGRGWALGQKIKGSFFTDFTISILARLLGWTEKLYRPLMRELRHRPLRPESKSENLAREALGPILATLRETLNDAPNRLRQEEQKLLHTQNDRQYMLQMQERIKRRRQAQAEAEKKSLREHNRKAALALRGNLPNPRRPRLAANPDNDGVGGGGYSQPSNAIVKSDARKSRRLPAKSVELEQWRKEEEVSLIKHLKDAFDHNPPRLPKLSSMVVMIGHSGNEIKRRATLLLPLMFLTASPEKSELQIHAMTDDLISNWR</sequence>
<feature type="compositionally biased region" description="Polar residues" evidence="1">
    <location>
        <begin position="88"/>
        <end position="102"/>
    </location>
</feature>
<feature type="region of interest" description="Disordered" evidence="1">
    <location>
        <begin position="441"/>
        <end position="470"/>
    </location>
</feature>
<name>W3WYY2_PESFW</name>
<reference evidence="3" key="1">
    <citation type="journal article" date="2015" name="BMC Genomics">
        <title>Genomic and transcriptomic analysis of the endophytic fungus Pestalotiopsis fici reveals its lifestyle and high potential for synthesis of natural products.</title>
        <authorList>
            <person name="Wang X."/>
            <person name="Zhang X."/>
            <person name="Liu L."/>
            <person name="Xiang M."/>
            <person name="Wang W."/>
            <person name="Sun X."/>
            <person name="Che Y."/>
            <person name="Guo L."/>
            <person name="Liu G."/>
            <person name="Guo L."/>
            <person name="Wang C."/>
            <person name="Yin W.B."/>
            <person name="Stadler M."/>
            <person name="Zhang X."/>
            <person name="Liu X."/>
        </authorList>
    </citation>
    <scope>NUCLEOTIDE SEQUENCE [LARGE SCALE GENOMIC DNA]</scope>
    <source>
        <strain evidence="3">W106-1 / CGMCC3.15140</strain>
    </source>
</reference>
<feature type="compositionally biased region" description="Low complexity" evidence="1">
    <location>
        <begin position="762"/>
        <end position="782"/>
    </location>
</feature>
<feature type="compositionally biased region" description="Polar residues" evidence="1">
    <location>
        <begin position="208"/>
        <end position="219"/>
    </location>
</feature>
<evidence type="ECO:0000313" key="3">
    <source>
        <dbReference type="Proteomes" id="UP000030651"/>
    </source>
</evidence>
<feature type="compositionally biased region" description="Basic and acidic residues" evidence="1">
    <location>
        <begin position="162"/>
        <end position="174"/>
    </location>
</feature>
<dbReference type="Proteomes" id="UP000030651">
    <property type="component" value="Unassembled WGS sequence"/>
</dbReference>
<feature type="region of interest" description="Disordered" evidence="1">
    <location>
        <begin position="296"/>
        <end position="426"/>
    </location>
</feature>
<dbReference type="EMBL" id="KI912115">
    <property type="protein sequence ID" value="ETS78101.1"/>
    <property type="molecule type" value="Genomic_DNA"/>
</dbReference>
<gene>
    <name evidence="2" type="ORF">PFICI_10163</name>
</gene>
<feature type="compositionally biased region" description="Basic and acidic residues" evidence="1">
    <location>
        <begin position="110"/>
        <end position="128"/>
    </location>
</feature>
<feature type="region of interest" description="Disordered" evidence="1">
    <location>
        <begin position="1"/>
        <end position="174"/>
    </location>
</feature>
<feature type="region of interest" description="Disordered" evidence="1">
    <location>
        <begin position="737"/>
        <end position="808"/>
    </location>
</feature>
<feature type="compositionally biased region" description="Basic and acidic residues" evidence="1">
    <location>
        <begin position="363"/>
        <end position="382"/>
    </location>
</feature>
<dbReference type="KEGG" id="pfy:PFICI_10163"/>
<feature type="compositionally biased region" description="Acidic residues" evidence="1">
    <location>
        <begin position="14"/>
        <end position="28"/>
    </location>
</feature>
<dbReference type="AlphaFoldDB" id="W3WYY2"/>
<feature type="compositionally biased region" description="Acidic residues" evidence="1">
    <location>
        <begin position="445"/>
        <end position="463"/>
    </location>
</feature>